<name>A0A1A9A8N6_9ACTN</name>
<evidence type="ECO:0000313" key="3">
    <source>
        <dbReference type="Proteomes" id="UP000199385"/>
    </source>
</evidence>
<proteinExistence type="predicted"/>
<evidence type="ECO:0000256" key="1">
    <source>
        <dbReference type="SAM" id="MobiDB-lite"/>
    </source>
</evidence>
<dbReference type="Proteomes" id="UP000199385">
    <property type="component" value="Chromosome I"/>
</dbReference>
<accession>A0A1A9A8N6</accession>
<dbReference type="EMBL" id="LT594323">
    <property type="protein sequence ID" value="SBT52466.1"/>
    <property type="molecule type" value="Genomic_DNA"/>
</dbReference>
<organism evidence="2 3">
    <name type="scientific">Micromonospora auratinigra</name>
    <dbReference type="NCBI Taxonomy" id="261654"/>
    <lineage>
        <taxon>Bacteria</taxon>
        <taxon>Bacillati</taxon>
        <taxon>Actinomycetota</taxon>
        <taxon>Actinomycetes</taxon>
        <taxon>Micromonosporales</taxon>
        <taxon>Micromonosporaceae</taxon>
        <taxon>Micromonospora</taxon>
    </lineage>
</organism>
<keyword evidence="3" id="KW-1185">Reference proteome</keyword>
<sequence length="303" mass="32159">MATPASSAPEALQLVEGGHGPQSLARGGRRTSARDERLVDALRYLGRRLISAAGSTERLRVVASVRLVHHAERGDGHGLLQETYQSPYICCAIATSSQGCLDQRVAAVNLTVDLAIGPAHVPRVGQRIAMSSRSDLPPMPQHVRSLRAGLSCDAFKMRAQPDRRDHRGLSYVNAPFGVRFGRNVDGDTRQVVLLLPSHSSVPQPVARQDQAVAAVDIEALLIKPAAWPPSPAVLPRGKPVGAGKNEGFHPNGNSAERQLLGGKALDRGVVAHERIPGLHCGSGHLQVSAPTSAEEAGEDHSQV</sequence>
<dbReference type="AlphaFoldDB" id="A0A1A9A8N6"/>
<gene>
    <name evidence="2" type="ORF">GA0070611_5649</name>
</gene>
<reference evidence="3" key="1">
    <citation type="submission" date="2016-06" db="EMBL/GenBank/DDBJ databases">
        <authorList>
            <person name="Varghese N."/>
            <person name="Submissions Spin"/>
        </authorList>
    </citation>
    <scope>NUCLEOTIDE SEQUENCE [LARGE SCALE GENOMIC DNA]</scope>
    <source>
        <strain evidence="3">DSM 44815</strain>
    </source>
</reference>
<dbReference type="STRING" id="261654.GA0070611_5649"/>
<evidence type="ECO:0000313" key="2">
    <source>
        <dbReference type="EMBL" id="SBT52466.1"/>
    </source>
</evidence>
<protein>
    <submittedName>
        <fullName evidence="2">Uncharacterized protein</fullName>
    </submittedName>
</protein>
<feature type="region of interest" description="Disordered" evidence="1">
    <location>
        <begin position="1"/>
        <end position="32"/>
    </location>
</feature>
<feature type="region of interest" description="Disordered" evidence="1">
    <location>
        <begin position="280"/>
        <end position="303"/>
    </location>
</feature>